<evidence type="ECO:0000256" key="1">
    <source>
        <dbReference type="ARBA" id="ARBA00022980"/>
    </source>
</evidence>
<dbReference type="AlphaFoldDB" id="A0A2H0BFF2"/>
<evidence type="ECO:0000256" key="6">
    <source>
        <dbReference type="RuleBase" id="RU004524"/>
    </source>
</evidence>
<evidence type="ECO:0000256" key="4">
    <source>
        <dbReference type="HAMAP-Rule" id="MF_01343"/>
    </source>
</evidence>
<organism evidence="7 8">
    <name type="scientific">candidate division WWE3 bacterium CG22_combo_CG10-13_8_21_14_all_39_12</name>
    <dbReference type="NCBI Taxonomy" id="1975094"/>
    <lineage>
        <taxon>Bacteria</taxon>
        <taxon>Katanobacteria</taxon>
    </lineage>
</organism>
<dbReference type="Gene3D" id="6.10.250.3130">
    <property type="match status" value="1"/>
</dbReference>
<sequence>MALTIDEKQLIITEHKTHDADTGSPEVQVALLTVSIHRLSEHLSEHNHDFHSRVGLLKMVGKRRRLLRYLRQKDEARYKTLIKKLGIKG</sequence>
<dbReference type="PANTHER" id="PTHR23321">
    <property type="entry name" value="RIBOSOMAL PROTEIN S15, BACTERIAL AND ORGANELLAR"/>
    <property type="match status" value="1"/>
</dbReference>
<keyword evidence="1 4" id="KW-0689">Ribosomal protein</keyword>
<dbReference type="InterPro" id="IPR000589">
    <property type="entry name" value="Ribosomal_uS15"/>
</dbReference>
<dbReference type="Gene3D" id="1.10.287.10">
    <property type="entry name" value="S15/NS1, RNA-binding"/>
    <property type="match status" value="1"/>
</dbReference>
<keyword evidence="2 4" id="KW-0687">Ribonucleoprotein</keyword>
<dbReference type="Proteomes" id="UP000228495">
    <property type="component" value="Unassembled WGS sequence"/>
</dbReference>
<dbReference type="NCBIfam" id="TIGR00952">
    <property type="entry name" value="S15_bact"/>
    <property type="match status" value="1"/>
</dbReference>
<evidence type="ECO:0000256" key="3">
    <source>
        <dbReference type="ARBA" id="ARBA00064542"/>
    </source>
</evidence>
<comment type="caution">
    <text evidence="7">The sequence shown here is derived from an EMBL/GenBank/DDBJ whole genome shotgun (WGS) entry which is preliminary data.</text>
</comment>
<dbReference type="FunFam" id="1.10.287.10:FF:000002">
    <property type="entry name" value="30S ribosomal protein S15"/>
    <property type="match status" value="1"/>
</dbReference>
<dbReference type="SMART" id="SM01387">
    <property type="entry name" value="Ribosomal_S15"/>
    <property type="match status" value="1"/>
</dbReference>
<dbReference type="GO" id="GO:0006412">
    <property type="term" value="P:translation"/>
    <property type="evidence" value="ECO:0007669"/>
    <property type="project" value="UniProtKB-UniRule"/>
</dbReference>
<comment type="similarity">
    <text evidence="4 5">Belongs to the universal ribosomal protein uS15 family.</text>
</comment>
<evidence type="ECO:0000313" key="7">
    <source>
        <dbReference type="EMBL" id="PIP56354.1"/>
    </source>
</evidence>
<dbReference type="GO" id="GO:0003735">
    <property type="term" value="F:structural constituent of ribosome"/>
    <property type="evidence" value="ECO:0007669"/>
    <property type="project" value="InterPro"/>
</dbReference>
<accession>A0A2H0BFF2</accession>
<name>A0A2H0BFF2_UNCKA</name>
<evidence type="ECO:0000256" key="2">
    <source>
        <dbReference type="ARBA" id="ARBA00023274"/>
    </source>
</evidence>
<gene>
    <name evidence="4" type="primary">rpsO</name>
    <name evidence="7" type="ORF">COX05_03510</name>
</gene>
<dbReference type="GO" id="GO:0022627">
    <property type="term" value="C:cytosolic small ribosomal subunit"/>
    <property type="evidence" value="ECO:0007669"/>
    <property type="project" value="TreeGrafter"/>
</dbReference>
<dbReference type="InterPro" id="IPR005290">
    <property type="entry name" value="Ribosomal_uS15_bac-type"/>
</dbReference>
<dbReference type="InterPro" id="IPR009068">
    <property type="entry name" value="uS15_NS1_RNA-bd_sf"/>
</dbReference>
<dbReference type="GO" id="GO:0019843">
    <property type="term" value="F:rRNA binding"/>
    <property type="evidence" value="ECO:0007669"/>
    <property type="project" value="UniProtKB-UniRule"/>
</dbReference>
<dbReference type="CDD" id="cd00353">
    <property type="entry name" value="Ribosomal_S15p_S13e"/>
    <property type="match status" value="1"/>
</dbReference>
<dbReference type="Pfam" id="PF00312">
    <property type="entry name" value="Ribosomal_S15"/>
    <property type="match status" value="1"/>
</dbReference>
<comment type="function">
    <text evidence="4 6">One of the primary rRNA binding proteins, it binds directly to 16S rRNA where it helps nucleate assembly of the platform of the 30S subunit by binding and bridging several RNA helices of the 16S rRNA.</text>
</comment>
<keyword evidence="4 6" id="KW-0694">RNA-binding</keyword>
<comment type="function">
    <text evidence="4">Forms an intersubunit bridge (bridge B4) with the 23S rRNA of the 50S subunit in the ribosome.</text>
</comment>
<protein>
    <recommendedName>
        <fullName evidence="4">Small ribosomal subunit protein uS15</fullName>
    </recommendedName>
</protein>
<comment type="subunit">
    <text evidence="3 4">Part of the 30S ribosomal subunit. Forms a bridge to the 50S subunit in the 70S ribosome, contacting the 23S rRNA.</text>
</comment>
<dbReference type="EMBL" id="PCSU01000060">
    <property type="protein sequence ID" value="PIP56354.1"/>
    <property type="molecule type" value="Genomic_DNA"/>
</dbReference>
<dbReference type="HAMAP" id="MF_01343_B">
    <property type="entry name" value="Ribosomal_uS15_B"/>
    <property type="match status" value="1"/>
</dbReference>
<proteinExistence type="inferred from homology"/>
<evidence type="ECO:0000256" key="5">
    <source>
        <dbReference type="RuleBase" id="RU003919"/>
    </source>
</evidence>
<dbReference type="PROSITE" id="PS00362">
    <property type="entry name" value="RIBOSOMAL_S15"/>
    <property type="match status" value="1"/>
</dbReference>
<reference evidence="7 8" key="1">
    <citation type="submission" date="2017-09" db="EMBL/GenBank/DDBJ databases">
        <title>Depth-based differentiation of microbial function through sediment-hosted aquifers and enrichment of novel symbionts in the deep terrestrial subsurface.</title>
        <authorList>
            <person name="Probst A.J."/>
            <person name="Ladd B."/>
            <person name="Jarett J.K."/>
            <person name="Geller-Mcgrath D.E."/>
            <person name="Sieber C.M."/>
            <person name="Emerson J.B."/>
            <person name="Anantharaman K."/>
            <person name="Thomas B.C."/>
            <person name="Malmstrom R."/>
            <person name="Stieglmeier M."/>
            <person name="Klingl A."/>
            <person name="Woyke T."/>
            <person name="Ryan C.M."/>
            <person name="Banfield J.F."/>
        </authorList>
    </citation>
    <scope>NUCLEOTIDE SEQUENCE [LARGE SCALE GENOMIC DNA]</scope>
    <source>
        <strain evidence="7">CG22_combo_CG10-13_8_21_14_all_39_12</strain>
    </source>
</reference>
<keyword evidence="4 6" id="KW-0699">rRNA-binding</keyword>
<dbReference type="PANTHER" id="PTHR23321:SF26">
    <property type="entry name" value="SMALL RIBOSOMAL SUBUNIT PROTEIN US15M"/>
    <property type="match status" value="1"/>
</dbReference>
<evidence type="ECO:0000313" key="8">
    <source>
        <dbReference type="Proteomes" id="UP000228495"/>
    </source>
</evidence>
<dbReference type="SUPFAM" id="SSF47060">
    <property type="entry name" value="S15/NS1 RNA-binding domain"/>
    <property type="match status" value="1"/>
</dbReference>